<reference evidence="5 6" key="1">
    <citation type="submission" date="2017-04" db="EMBL/GenBank/DDBJ databases">
        <title>Genome Sequence of the Model Brown-Rot Fungus Postia placenta SB12.</title>
        <authorList>
            <consortium name="DOE Joint Genome Institute"/>
            <person name="Gaskell J."/>
            <person name="Kersten P."/>
            <person name="Larrondo L.F."/>
            <person name="Canessa P."/>
            <person name="Martinez D."/>
            <person name="Hibbett D."/>
            <person name="Schmoll M."/>
            <person name="Kubicek C.P."/>
            <person name="Martinez A.T."/>
            <person name="Yadav J."/>
            <person name="Master E."/>
            <person name="Magnuson J.K."/>
            <person name="James T."/>
            <person name="Yaver D."/>
            <person name="Berka R."/>
            <person name="Labutti K."/>
            <person name="Lipzen A."/>
            <person name="Aerts A."/>
            <person name="Barry K."/>
            <person name="Henrissat B."/>
            <person name="Blanchette R."/>
            <person name="Grigoriev I."/>
            <person name="Cullen D."/>
        </authorList>
    </citation>
    <scope>NUCLEOTIDE SEQUENCE [LARGE SCALE GENOMIC DNA]</scope>
    <source>
        <strain evidence="5 6">MAD-698-R-SB12</strain>
    </source>
</reference>
<dbReference type="OrthoDB" id="288726at2759"/>
<feature type="chain" id="PRO_5013276286" description="Agmatinase" evidence="4">
    <location>
        <begin position="28"/>
        <end position="394"/>
    </location>
</feature>
<dbReference type="GO" id="GO:0033389">
    <property type="term" value="P:putrescine biosynthetic process from arginine, via agmatine"/>
    <property type="evidence" value="ECO:0007669"/>
    <property type="project" value="TreeGrafter"/>
</dbReference>
<dbReference type="InterPro" id="IPR006035">
    <property type="entry name" value="Ureohydrolase"/>
</dbReference>
<dbReference type="GeneID" id="36322457"/>
<dbReference type="GO" id="GO:0046872">
    <property type="term" value="F:metal ion binding"/>
    <property type="evidence" value="ECO:0007669"/>
    <property type="project" value="UniProtKB-KW"/>
</dbReference>
<evidence type="ECO:0000256" key="1">
    <source>
        <dbReference type="ARBA" id="ARBA00022723"/>
    </source>
</evidence>
<proteinExistence type="inferred from homology"/>
<evidence type="ECO:0000256" key="2">
    <source>
        <dbReference type="ARBA" id="ARBA00022801"/>
    </source>
</evidence>
<dbReference type="STRING" id="670580.A0A1X6N621"/>
<evidence type="ECO:0000313" key="6">
    <source>
        <dbReference type="Proteomes" id="UP000194127"/>
    </source>
</evidence>
<gene>
    <name evidence="5" type="ORF">POSPLADRAFT_1039228</name>
</gene>
<sequence length="394" mass="43101">MSWLPLSRMTRHILCLIPVTLAVSALAVQEHFSMGTLRTDNHTILPHPSDVWSQEAWNGLTTFAGAQPLRCFGADVGVQYDVAVIGAPFDTATTYRSGTRFGPNGIRQGARRLGISRINVPMKVRITDHLEVVDCGDVPMVFIDNKVALRQLESATAELLSKTSLRTYEGDSLAKDGKFHPRLLTLGGDHTITLSLLRGLAKVYGPLSVVHFDSHIDTWKPTRAPDSPWLPDEELPVTHDNYFWHAHEEGLLAPNHSNIHVGIHGALDSWQDYDDDYEAGFVIIQAEEIEDVGYQGIVDKVRQAVGDNPVYISFDIDVIDLGMAPATGTPEIGGFTTREVRKILKGLSGLKIVGADIVEVAPGYDTQAEITQIAAGNIGWDLLALMAKTPLVRG</sequence>
<dbReference type="RefSeq" id="XP_024340726.1">
    <property type="nucleotide sequence ID" value="XM_024477507.1"/>
</dbReference>
<dbReference type="CDD" id="cd11592">
    <property type="entry name" value="Agmatinase_PAH"/>
    <property type="match status" value="1"/>
</dbReference>
<evidence type="ECO:0000256" key="3">
    <source>
        <dbReference type="PROSITE-ProRule" id="PRU00742"/>
    </source>
</evidence>
<dbReference type="AlphaFoldDB" id="A0A1X6N621"/>
<dbReference type="PANTHER" id="PTHR11358:SF26">
    <property type="entry name" value="GUANIDINO ACID HYDROLASE, MITOCHONDRIAL"/>
    <property type="match status" value="1"/>
</dbReference>
<dbReference type="SUPFAM" id="SSF52768">
    <property type="entry name" value="Arginase/deacetylase"/>
    <property type="match status" value="1"/>
</dbReference>
<dbReference type="Gene3D" id="3.40.800.10">
    <property type="entry name" value="Ureohydrolase domain"/>
    <property type="match status" value="1"/>
</dbReference>
<accession>A0A1X6N621</accession>
<keyword evidence="6" id="KW-1185">Reference proteome</keyword>
<dbReference type="PROSITE" id="PS51409">
    <property type="entry name" value="ARGINASE_2"/>
    <property type="match status" value="1"/>
</dbReference>
<keyword evidence="2" id="KW-0378">Hydrolase</keyword>
<keyword evidence="1" id="KW-0479">Metal-binding</keyword>
<comment type="similarity">
    <text evidence="3">Belongs to the arginase family.</text>
</comment>
<dbReference type="PRINTS" id="PR00116">
    <property type="entry name" value="ARGINASE"/>
</dbReference>
<evidence type="ECO:0000313" key="5">
    <source>
        <dbReference type="EMBL" id="OSX63932.1"/>
    </source>
</evidence>
<dbReference type="EMBL" id="KZ110594">
    <property type="protein sequence ID" value="OSX63932.1"/>
    <property type="molecule type" value="Genomic_DNA"/>
</dbReference>
<dbReference type="PANTHER" id="PTHR11358">
    <property type="entry name" value="ARGINASE/AGMATINASE"/>
    <property type="match status" value="1"/>
</dbReference>
<evidence type="ECO:0000256" key="4">
    <source>
        <dbReference type="SAM" id="SignalP"/>
    </source>
</evidence>
<evidence type="ECO:0008006" key="7">
    <source>
        <dbReference type="Google" id="ProtNLM"/>
    </source>
</evidence>
<feature type="signal peptide" evidence="4">
    <location>
        <begin position="1"/>
        <end position="27"/>
    </location>
</feature>
<dbReference type="Pfam" id="PF00491">
    <property type="entry name" value="Arginase"/>
    <property type="match status" value="1"/>
</dbReference>
<keyword evidence="4" id="KW-0732">Signal</keyword>
<name>A0A1X6N621_9APHY</name>
<dbReference type="InterPro" id="IPR023696">
    <property type="entry name" value="Ureohydrolase_dom_sf"/>
</dbReference>
<dbReference type="Proteomes" id="UP000194127">
    <property type="component" value="Unassembled WGS sequence"/>
</dbReference>
<dbReference type="GO" id="GO:0008783">
    <property type="term" value="F:agmatinase activity"/>
    <property type="evidence" value="ECO:0007669"/>
    <property type="project" value="TreeGrafter"/>
</dbReference>
<organism evidence="5 6">
    <name type="scientific">Postia placenta MAD-698-R-SB12</name>
    <dbReference type="NCBI Taxonomy" id="670580"/>
    <lineage>
        <taxon>Eukaryota</taxon>
        <taxon>Fungi</taxon>
        <taxon>Dikarya</taxon>
        <taxon>Basidiomycota</taxon>
        <taxon>Agaricomycotina</taxon>
        <taxon>Agaricomycetes</taxon>
        <taxon>Polyporales</taxon>
        <taxon>Adustoporiaceae</taxon>
        <taxon>Rhodonia</taxon>
    </lineage>
</organism>
<protein>
    <recommendedName>
        <fullName evidence="7">Agmatinase</fullName>
    </recommendedName>
</protein>